<accession>A0A9Q1GHG7</accession>
<keyword evidence="3" id="KW-1185">Reference proteome</keyword>
<protein>
    <recommendedName>
        <fullName evidence="4">DUF4283 domain-containing protein</fullName>
    </recommendedName>
</protein>
<dbReference type="OrthoDB" id="425619at2759"/>
<gene>
    <name evidence="2" type="ORF">Cgig2_009218</name>
</gene>
<organism evidence="2 3">
    <name type="scientific">Carnegiea gigantea</name>
    <dbReference type="NCBI Taxonomy" id="171969"/>
    <lineage>
        <taxon>Eukaryota</taxon>
        <taxon>Viridiplantae</taxon>
        <taxon>Streptophyta</taxon>
        <taxon>Embryophyta</taxon>
        <taxon>Tracheophyta</taxon>
        <taxon>Spermatophyta</taxon>
        <taxon>Magnoliopsida</taxon>
        <taxon>eudicotyledons</taxon>
        <taxon>Gunneridae</taxon>
        <taxon>Pentapetalae</taxon>
        <taxon>Caryophyllales</taxon>
        <taxon>Cactineae</taxon>
        <taxon>Cactaceae</taxon>
        <taxon>Cactoideae</taxon>
        <taxon>Echinocereeae</taxon>
        <taxon>Carnegiea</taxon>
    </lineage>
</organism>
<dbReference type="AlphaFoldDB" id="A0A9Q1GHG7"/>
<reference evidence="2" key="1">
    <citation type="submission" date="2022-04" db="EMBL/GenBank/DDBJ databases">
        <title>Carnegiea gigantea Genome sequencing and assembly v2.</title>
        <authorList>
            <person name="Copetti D."/>
            <person name="Sanderson M.J."/>
            <person name="Burquez A."/>
            <person name="Wojciechowski M.F."/>
        </authorList>
    </citation>
    <scope>NUCLEOTIDE SEQUENCE</scope>
    <source>
        <strain evidence="2">SGP5-SGP5p</strain>
        <tissue evidence="2">Aerial part</tissue>
    </source>
</reference>
<evidence type="ECO:0000313" key="3">
    <source>
        <dbReference type="Proteomes" id="UP001153076"/>
    </source>
</evidence>
<dbReference type="EMBL" id="JAKOGI010005521">
    <property type="protein sequence ID" value="KAJ8419307.1"/>
    <property type="molecule type" value="Genomic_DNA"/>
</dbReference>
<proteinExistence type="predicted"/>
<sequence length="268" mass="30899">MVVPNEGMALEFFPVSVINGIKCAKLVEEDIEGEVAYWQNAVTCCVLAATPPHEVIAGYVRQIWHTLTVAQKGIYHFDQKPFRVKAWNPKMETNIDAIASPPIWIQLPELDIKYWGIQSLSKIGSMLGIPLKTDKYSKEKSMLKYVRLLVEMPLEGHFPDYVEFVNGKSVLIRQKVTYEWHPLKCSHCKIKQDNHRKEWRVRSQVHPQEQNQPSERVKSRGDDDFQLVTKHTTKHCVTRVKGQKESTTPNDLLMVGFLETKVEDQNMV</sequence>
<dbReference type="PANTHER" id="PTHR33233">
    <property type="entry name" value="ENDONUCLEASE/EXONUCLEASE/PHOSPHATASE"/>
    <property type="match status" value="1"/>
</dbReference>
<feature type="compositionally biased region" description="Polar residues" evidence="1">
    <location>
        <begin position="205"/>
        <end position="214"/>
    </location>
</feature>
<dbReference type="PANTHER" id="PTHR33233:SF17">
    <property type="entry name" value="DUF4283 DOMAIN-CONTAINING PROTEIN"/>
    <property type="match status" value="1"/>
</dbReference>
<evidence type="ECO:0008006" key="4">
    <source>
        <dbReference type="Google" id="ProtNLM"/>
    </source>
</evidence>
<evidence type="ECO:0000256" key="1">
    <source>
        <dbReference type="SAM" id="MobiDB-lite"/>
    </source>
</evidence>
<feature type="region of interest" description="Disordered" evidence="1">
    <location>
        <begin position="201"/>
        <end position="222"/>
    </location>
</feature>
<name>A0A9Q1GHG7_9CARY</name>
<evidence type="ECO:0000313" key="2">
    <source>
        <dbReference type="EMBL" id="KAJ8419307.1"/>
    </source>
</evidence>
<comment type="caution">
    <text evidence="2">The sequence shown here is derived from an EMBL/GenBank/DDBJ whole genome shotgun (WGS) entry which is preliminary data.</text>
</comment>
<dbReference type="Proteomes" id="UP001153076">
    <property type="component" value="Unassembled WGS sequence"/>
</dbReference>